<proteinExistence type="inferred from homology"/>
<dbReference type="GO" id="GO:0008270">
    <property type="term" value="F:zinc ion binding"/>
    <property type="evidence" value="ECO:0007669"/>
    <property type="project" value="InterPro"/>
</dbReference>
<name>A0A1G7X6A5_9FLAO</name>
<dbReference type="InterPro" id="IPR000834">
    <property type="entry name" value="Peptidase_M14"/>
</dbReference>
<dbReference type="STRING" id="470826.SAMN04488027_107116"/>
<comment type="cofactor">
    <cofactor evidence="1">
        <name>Zn(2+)</name>
        <dbReference type="ChEBI" id="CHEBI:29105"/>
    </cofactor>
</comment>
<feature type="domain" description="Peptidase M14" evidence="8">
    <location>
        <begin position="22"/>
        <end position="363"/>
    </location>
</feature>
<keyword evidence="6" id="KW-0482">Metalloprotease</keyword>
<dbReference type="PROSITE" id="PS52035">
    <property type="entry name" value="PEPTIDASE_M14"/>
    <property type="match status" value="1"/>
</dbReference>
<evidence type="ECO:0000256" key="1">
    <source>
        <dbReference type="ARBA" id="ARBA00001947"/>
    </source>
</evidence>
<gene>
    <name evidence="9" type="ORF">SAMN04488027_107116</name>
</gene>
<comment type="caution">
    <text evidence="7">Lacks conserved residue(s) required for the propagation of feature annotation.</text>
</comment>
<dbReference type="CDD" id="cd06905">
    <property type="entry name" value="M14-like"/>
    <property type="match status" value="1"/>
</dbReference>
<evidence type="ECO:0000256" key="2">
    <source>
        <dbReference type="ARBA" id="ARBA00005988"/>
    </source>
</evidence>
<keyword evidence="5" id="KW-0862">Zinc</keyword>
<keyword evidence="3" id="KW-0645">Protease</keyword>
<protein>
    <submittedName>
        <fullName evidence="9">Zinc carboxypeptidase</fullName>
    </submittedName>
</protein>
<dbReference type="EMBL" id="FNCW01000007">
    <property type="protein sequence ID" value="SDG79683.1"/>
    <property type="molecule type" value="Genomic_DNA"/>
</dbReference>
<dbReference type="PANTHER" id="PTHR11705:SF143">
    <property type="entry name" value="SLL0236 PROTEIN"/>
    <property type="match status" value="1"/>
</dbReference>
<dbReference type="Gene3D" id="3.40.630.10">
    <property type="entry name" value="Zn peptidases"/>
    <property type="match status" value="1"/>
</dbReference>
<keyword evidence="9" id="KW-0121">Carboxypeptidase</keyword>
<dbReference type="GO" id="GO:0004181">
    <property type="term" value="F:metallocarboxypeptidase activity"/>
    <property type="evidence" value="ECO:0007669"/>
    <property type="project" value="InterPro"/>
</dbReference>
<dbReference type="Pfam" id="PF00246">
    <property type="entry name" value="Peptidase_M14"/>
    <property type="match status" value="1"/>
</dbReference>
<comment type="similarity">
    <text evidence="2 7">Belongs to the peptidase M14 family.</text>
</comment>
<dbReference type="PANTHER" id="PTHR11705">
    <property type="entry name" value="PROTEASE FAMILY M14 CARBOXYPEPTIDASE A,B"/>
    <property type="match status" value="1"/>
</dbReference>
<dbReference type="GO" id="GO:0006508">
    <property type="term" value="P:proteolysis"/>
    <property type="evidence" value="ECO:0007669"/>
    <property type="project" value="UniProtKB-KW"/>
</dbReference>
<evidence type="ECO:0000256" key="5">
    <source>
        <dbReference type="ARBA" id="ARBA00022833"/>
    </source>
</evidence>
<keyword evidence="10" id="KW-1185">Reference proteome</keyword>
<dbReference type="OrthoDB" id="5294005at2"/>
<evidence type="ECO:0000256" key="6">
    <source>
        <dbReference type="ARBA" id="ARBA00023049"/>
    </source>
</evidence>
<dbReference type="AlphaFoldDB" id="A0A1G7X6A5"/>
<evidence type="ECO:0000313" key="10">
    <source>
        <dbReference type="Proteomes" id="UP000199296"/>
    </source>
</evidence>
<dbReference type="RefSeq" id="WP_093368041.1">
    <property type="nucleotide sequence ID" value="NZ_FNCW01000007.1"/>
</dbReference>
<sequence length="537" mass="60706">MKQITAIIVLILAQSLAFSQGDYPDLNQISKRLKALDDHPKVKLTTLTKTLGGNDIYALKIGTGDLDNKPAIAVVGGVEGYHVLSVELALQFAERLVTEEADVLDGTTFYVFPNMSPEAYAQYHDQLKYERRGNASSLDHDRDGRMNEDPYEDLNNDGFITQIRIESPVGKYISHPDDARAMVEVDTSSSDATRYQVYSEGFDNDKDDKFNEGLKEAYAFNKIFSFKFPVFEPLAGDYAVSQIETRALLDYLYKQFNIYAFVTFGPANNLSSPLKYDAQEAKKRIVSSPLKGDVAINKMISEIYNESISQKPYKQDNHGTDGDFFQWAYFHFGRLSFSTPGWWVPEAKKDTTSASDKKIKETEVSNFLKWAEQENLDNVFIEWEKINHPSFKNQTVEVGGVKPFVMENPPFSKVDSIALEHTNFILKLAQQQQKLEFHNLKVEDLNGGLKRITVDLLNNGNLPSHSELGQRSRWLKKIRVDLNLSEDDIIVGNNIELIDRMEALETKTLSWVIKGNGKVNLKAGAPHTGFTELNINL</sequence>
<organism evidence="9 10">
    <name type="scientific">Psychroflexus sediminis</name>
    <dbReference type="NCBI Taxonomy" id="470826"/>
    <lineage>
        <taxon>Bacteria</taxon>
        <taxon>Pseudomonadati</taxon>
        <taxon>Bacteroidota</taxon>
        <taxon>Flavobacteriia</taxon>
        <taxon>Flavobacteriales</taxon>
        <taxon>Flavobacteriaceae</taxon>
        <taxon>Psychroflexus</taxon>
    </lineage>
</organism>
<keyword evidence="4" id="KW-0378">Hydrolase</keyword>
<reference evidence="9 10" key="1">
    <citation type="submission" date="2016-10" db="EMBL/GenBank/DDBJ databases">
        <authorList>
            <person name="de Groot N.N."/>
        </authorList>
    </citation>
    <scope>NUCLEOTIDE SEQUENCE [LARGE SCALE GENOMIC DNA]</scope>
    <source>
        <strain evidence="9 10">DSM 19803</strain>
    </source>
</reference>
<accession>A0A1G7X6A5</accession>
<dbReference type="GO" id="GO:0005615">
    <property type="term" value="C:extracellular space"/>
    <property type="evidence" value="ECO:0007669"/>
    <property type="project" value="TreeGrafter"/>
</dbReference>
<evidence type="ECO:0000256" key="3">
    <source>
        <dbReference type="ARBA" id="ARBA00022670"/>
    </source>
</evidence>
<evidence type="ECO:0000313" key="9">
    <source>
        <dbReference type="EMBL" id="SDG79683.1"/>
    </source>
</evidence>
<dbReference type="SUPFAM" id="SSF53187">
    <property type="entry name" value="Zn-dependent exopeptidases"/>
    <property type="match status" value="1"/>
</dbReference>
<evidence type="ECO:0000259" key="8">
    <source>
        <dbReference type="PROSITE" id="PS52035"/>
    </source>
</evidence>
<dbReference type="SMART" id="SM00631">
    <property type="entry name" value="Zn_pept"/>
    <property type="match status" value="1"/>
</dbReference>
<evidence type="ECO:0000256" key="7">
    <source>
        <dbReference type="PROSITE-ProRule" id="PRU01379"/>
    </source>
</evidence>
<dbReference type="Proteomes" id="UP000199296">
    <property type="component" value="Unassembled WGS sequence"/>
</dbReference>
<evidence type="ECO:0000256" key="4">
    <source>
        <dbReference type="ARBA" id="ARBA00022801"/>
    </source>
</evidence>